<evidence type="ECO:0000259" key="8">
    <source>
        <dbReference type="Pfam" id="PF01232"/>
    </source>
</evidence>
<evidence type="ECO:0000256" key="2">
    <source>
        <dbReference type="ARBA" id="ARBA00012939"/>
    </source>
</evidence>
<dbReference type="GO" id="GO:0019592">
    <property type="term" value="P:mannitol catabolic process"/>
    <property type="evidence" value="ECO:0007669"/>
    <property type="project" value="TreeGrafter"/>
</dbReference>
<reference evidence="10 11" key="1">
    <citation type="submission" date="2019-11" db="EMBL/GenBank/DDBJ databases">
        <title>Genome sequences of 17 halophilic strains isolated from different environments.</title>
        <authorList>
            <person name="Furrow R.E."/>
        </authorList>
    </citation>
    <scope>NUCLEOTIDE SEQUENCE [LARGE SCALE GENOMIC DNA]</scope>
    <source>
        <strain evidence="10 11">SL-4</strain>
    </source>
</reference>
<keyword evidence="4 7" id="KW-0560">Oxidoreductase</keyword>
<dbReference type="EMBL" id="WMFA01000002">
    <property type="protein sequence ID" value="MYL70378.1"/>
    <property type="molecule type" value="Genomic_DNA"/>
</dbReference>
<dbReference type="Pfam" id="PF08125">
    <property type="entry name" value="Mannitol_dh_C"/>
    <property type="match status" value="1"/>
</dbReference>
<dbReference type="InterPro" id="IPR013118">
    <property type="entry name" value="Mannitol_DH_C"/>
</dbReference>
<accession>A0A845F976</accession>
<evidence type="ECO:0000256" key="1">
    <source>
        <dbReference type="ARBA" id="ARBA00006541"/>
    </source>
</evidence>
<dbReference type="SUPFAM" id="SSF51735">
    <property type="entry name" value="NAD(P)-binding Rossmann-fold domains"/>
    <property type="match status" value="1"/>
</dbReference>
<dbReference type="NCBIfam" id="NF002646">
    <property type="entry name" value="PRK02318.1-2"/>
    <property type="match status" value="1"/>
</dbReference>
<dbReference type="SUPFAM" id="SSF48179">
    <property type="entry name" value="6-phosphogluconate dehydrogenase C-terminal domain-like"/>
    <property type="match status" value="1"/>
</dbReference>
<dbReference type="RefSeq" id="WP_160912187.1">
    <property type="nucleotide sequence ID" value="NZ_WMFA01000002.1"/>
</dbReference>
<dbReference type="PRINTS" id="PR00084">
    <property type="entry name" value="MTLDHDRGNASE"/>
</dbReference>
<gene>
    <name evidence="7" type="primary">mtlD</name>
    <name evidence="10" type="ORF">GLW00_05945</name>
</gene>
<feature type="domain" description="Mannitol dehydrogenase C-terminal" evidence="9">
    <location>
        <begin position="202"/>
        <end position="350"/>
    </location>
</feature>
<feature type="binding site" evidence="7">
    <location>
        <begin position="3"/>
        <end position="14"/>
    </location>
    <ligand>
        <name>NAD(+)</name>
        <dbReference type="ChEBI" id="CHEBI:57540"/>
    </ligand>
</feature>
<dbReference type="PANTHER" id="PTHR30524:SF0">
    <property type="entry name" value="ALTRONATE OXIDOREDUCTASE-RELATED"/>
    <property type="match status" value="1"/>
</dbReference>
<evidence type="ECO:0000256" key="7">
    <source>
        <dbReference type="HAMAP-Rule" id="MF_00196"/>
    </source>
</evidence>
<evidence type="ECO:0000256" key="3">
    <source>
        <dbReference type="ARBA" id="ARBA00016219"/>
    </source>
</evidence>
<comment type="caution">
    <text evidence="10">The sequence shown here is derived from an EMBL/GenBank/DDBJ whole genome shotgun (WGS) entry which is preliminary data.</text>
</comment>
<dbReference type="NCBIfam" id="NF002649">
    <property type="entry name" value="PRK02318.2-1"/>
    <property type="match status" value="1"/>
</dbReference>
<protein>
    <recommendedName>
        <fullName evidence="3 7">Mannitol-1-phosphate 5-dehydrogenase</fullName>
        <ecNumber evidence="2 7">1.1.1.17</ecNumber>
    </recommendedName>
</protein>
<dbReference type="InterPro" id="IPR008927">
    <property type="entry name" value="6-PGluconate_DH-like_C_sf"/>
</dbReference>
<comment type="similarity">
    <text evidence="1 7">Belongs to the mannitol dehydrogenase family.</text>
</comment>
<evidence type="ECO:0000256" key="5">
    <source>
        <dbReference type="ARBA" id="ARBA00023027"/>
    </source>
</evidence>
<dbReference type="PANTHER" id="PTHR30524">
    <property type="entry name" value="MANNITOL-1-PHOSPHATE 5-DEHYDROGENASE"/>
    <property type="match status" value="1"/>
</dbReference>
<dbReference type="NCBIfam" id="NF002647">
    <property type="entry name" value="PRK02318.1-3"/>
    <property type="match status" value="1"/>
</dbReference>
<dbReference type="EC" id="1.1.1.17" evidence="2 7"/>
<dbReference type="Gene3D" id="1.10.1040.10">
    <property type="entry name" value="N-(1-d-carboxylethyl)-l-norvaline Dehydrogenase, domain 2"/>
    <property type="match status" value="1"/>
</dbReference>
<dbReference type="GO" id="GO:0008926">
    <property type="term" value="F:mannitol-1-phosphate 5-dehydrogenase activity"/>
    <property type="evidence" value="ECO:0007669"/>
    <property type="project" value="UniProtKB-UniRule"/>
</dbReference>
<name>A0A845F976_9BACI</name>
<dbReference type="Gene3D" id="3.40.50.720">
    <property type="entry name" value="NAD(P)-binding Rossmann-like Domain"/>
    <property type="match status" value="1"/>
</dbReference>
<dbReference type="GeneID" id="78006523"/>
<dbReference type="Pfam" id="PF01232">
    <property type="entry name" value="Mannitol_dh"/>
    <property type="match status" value="1"/>
</dbReference>
<keyword evidence="5 7" id="KW-0520">NAD</keyword>
<dbReference type="AlphaFoldDB" id="A0A845F976"/>
<evidence type="ECO:0000259" key="9">
    <source>
        <dbReference type="Pfam" id="PF08125"/>
    </source>
</evidence>
<evidence type="ECO:0000256" key="6">
    <source>
        <dbReference type="ARBA" id="ARBA00048615"/>
    </source>
</evidence>
<organism evidence="10 11">
    <name type="scientific">Halobacillus litoralis</name>
    <dbReference type="NCBI Taxonomy" id="45668"/>
    <lineage>
        <taxon>Bacteria</taxon>
        <taxon>Bacillati</taxon>
        <taxon>Bacillota</taxon>
        <taxon>Bacilli</taxon>
        <taxon>Bacillales</taxon>
        <taxon>Bacillaceae</taxon>
        <taxon>Halobacillus</taxon>
    </lineage>
</organism>
<dbReference type="GO" id="GO:0005829">
    <property type="term" value="C:cytosol"/>
    <property type="evidence" value="ECO:0007669"/>
    <property type="project" value="TreeGrafter"/>
</dbReference>
<feature type="domain" description="Mannitol dehydrogenase N-terminal" evidence="8">
    <location>
        <begin position="1"/>
        <end position="195"/>
    </location>
</feature>
<dbReference type="InterPro" id="IPR036291">
    <property type="entry name" value="NAD(P)-bd_dom_sf"/>
</dbReference>
<evidence type="ECO:0000256" key="4">
    <source>
        <dbReference type="ARBA" id="ARBA00023002"/>
    </source>
</evidence>
<sequence length="382" mass="42572">MKAVHFGAGNIGRGFIGALLDQSGYETVFVDVNETLIHLLNERNQYQVKLAGDDSEIEVRNVSGLNSIKQPQEVVKAITQADFVTTAVGPNILPVISRLLAEGLEKRMEDQAGPLNVIACENMIGGSEVLKQHVMENMDESFHNQLEDSIGFPNAAVDRIVPDQHNEDPLTVKVEPYYEWVVETPTIKGTQPKVEGITYVEDLTPYIERKLFTVNTGHAAAAYLGSYYGHSTIKDAMDDQRVKEKVEGALSETGAVLIEKYGFGKDQHGGYIEQIIKRFLNPDLSDEVTRVGRGPIRKLGPKDRLVQPALEYLERLKKDPNHLVEVIAAALSYRNEADPEAKELQDKVQENGPGYAFQDISELSQDHRLVQLVDGKYKEMNE</sequence>
<comment type="catalytic activity">
    <reaction evidence="6 7">
        <text>D-mannitol 1-phosphate + NAD(+) = beta-D-fructose 6-phosphate + NADH + H(+)</text>
        <dbReference type="Rhea" id="RHEA:19661"/>
        <dbReference type="ChEBI" id="CHEBI:15378"/>
        <dbReference type="ChEBI" id="CHEBI:57540"/>
        <dbReference type="ChEBI" id="CHEBI:57634"/>
        <dbReference type="ChEBI" id="CHEBI:57945"/>
        <dbReference type="ChEBI" id="CHEBI:61381"/>
        <dbReference type="EC" id="1.1.1.17"/>
    </reaction>
</comment>
<dbReference type="PROSITE" id="PS00974">
    <property type="entry name" value="MANNITOL_DHGENASE"/>
    <property type="match status" value="1"/>
</dbReference>
<dbReference type="Proteomes" id="UP000450457">
    <property type="component" value="Unassembled WGS sequence"/>
</dbReference>
<dbReference type="NCBIfam" id="NF002652">
    <property type="entry name" value="PRK02318.2-5"/>
    <property type="match status" value="1"/>
</dbReference>
<dbReference type="InterPro" id="IPR013131">
    <property type="entry name" value="Mannitol_DH_N"/>
</dbReference>
<evidence type="ECO:0000313" key="11">
    <source>
        <dbReference type="Proteomes" id="UP000450457"/>
    </source>
</evidence>
<dbReference type="InterPro" id="IPR013328">
    <property type="entry name" value="6PGD_dom2"/>
</dbReference>
<proteinExistence type="inferred from homology"/>
<dbReference type="HAMAP" id="MF_00196">
    <property type="entry name" value="Mannitol_dehydrog"/>
    <property type="match status" value="1"/>
</dbReference>
<dbReference type="OrthoDB" id="271711at2"/>
<dbReference type="InterPro" id="IPR023027">
    <property type="entry name" value="Mannitol_DH_CS"/>
</dbReference>
<dbReference type="InterPro" id="IPR000669">
    <property type="entry name" value="Mannitol_DH"/>
</dbReference>
<dbReference type="InterPro" id="IPR023028">
    <property type="entry name" value="Mannitol_1_phos_5_DH"/>
</dbReference>
<evidence type="ECO:0000313" key="10">
    <source>
        <dbReference type="EMBL" id="MYL70378.1"/>
    </source>
</evidence>